<feature type="region of interest" description="Disordered" evidence="1">
    <location>
        <begin position="136"/>
        <end position="156"/>
    </location>
</feature>
<sequence length="279" mass="31637">MKTEKSALVELLENDSHLRPNVQDVKLMENMMLFPTERLSFTHESVSKCPDGRTFSTIGILRYPRLCGDVTCSFTIGKIFMEDRLLKFGRFSFAQVHCVLMAANAEVVVVVDGENGQLLDRSEYVPVPYEGSSITLDEADSRPVSNEGRERESQPNENIPASIEVVIISEPTAKKAKLKKCKEDFIVFGFVSVDSKPMYLEYNAIMTNYSMKNVKLEQHQKLRHPSSVGKGREYFENKKKIQLIKLPDFVKKINIEKVKILKPSYLVSEIIAKVAAPQI</sequence>
<evidence type="ECO:0000313" key="2">
    <source>
        <dbReference type="EMBL" id="CAI9718808.1"/>
    </source>
</evidence>
<reference evidence="2" key="1">
    <citation type="submission" date="2023-08" db="EMBL/GenBank/DDBJ databases">
        <authorList>
            <person name="Alioto T."/>
            <person name="Alioto T."/>
            <person name="Gomez Garrido J."/>
        </authorList>
    </citation>
    <scope>NUCLEOTIDE SEQUENCE</scope>
</reference>
<gene>
    <name evidence="2" type="ORF">OCTVUL_1B007031</name>
</gene>
<protein>
    <submittedName>
        <fullName evidence="2">Uncharacterized protein</fullName>
    </submittedName>
</protein>
<evidence type="ECO:0000313" key="3">
    <source>
        <dbReference type="Proteomes" id="UP001162480"/>
    </source>
</evidence>
<name>A0AA36F0V9_OCTVU</name>
<proteinExistence type="predicted"/>
<keyword evidence="3" id="KW-1185">Reference proteome</keyword>
<organism evidence="2 3">
    <name type="scientific">Octopus vulgaris</name>
    <name type="common">Common octopus</name>
    <dbReference type="NCBI Taxonomy" id="6645"/>
    <lineage>
        <taxon>Eukaryota</taxon>
        <taxon>Metazoa</taxon>
        <taxon>Spiralia</taxon>
        <taxon>Lophotrochozoa</taxon>
        <taxon>Mollusca</taxon>
        <taxon>Cephalopoda</taxon>
        <taxon>Coleoidea</taxon>
        <taxon>Octopodiformes</taxon>
        <taxon>Octopoda</taxon>
        <taxon>Incirrata</taxon>
        <taxon>Octopodidae</taxon>
        <taxon>Octopus</taxon>
    </lineage>
</organism>
<evidence type="ECO:0000256" key="1">
    <source>
        <dbReference type="SAM" id="MobiDB-lite"/>
    </source>
</evidence>
<dbReference type="Proteomes" id="UP001162480">
    <property type="component" value="Chromosome 2"/>
</dbReference>
<accession>A0AA36F0V9</accession>
<dbReference type="AlphaFoldDB" id="A0AA36F0V9"/>
<dbReference type="EMBL" id="OX597815">
    <property type="protein sequence ID" value="CAI9718808.1"/>
    <property type="molecule type" value="Genomic_DNA"/>
</dbReference>